<dbReference type="PANTHER" id="PTHR43289">
    <property type="entry name" value="MITOGEN-ACTIVATED PROTEIN KINASE KINASE KINASE 20-RELATED"/>
    <property type="match status" value="1"/>
</dbReference>
<reference evidence="8 9" key="1">
    <citation type="submission" date="2018-05" db="EMBL/GenBank/DDBJ databases">
        <title>Streptomyces venezuelae.</title>
        <authorList>
            <person name="Kim W."/>
            <person name="Lee N."/>
            <person name="Cho B.-K."/>
        </authorList>
    </citation>
    <scope>NUCLEOTIDE SEQUENCE [LARGE SCALE GENOMIC DNA]</scope>
    <source>
        <strain evidence="8 9">ATCC 21018</strain>
    </source>
</reference>
<dbReference type="RefSeq" id="WP_150257255.1">
    <property type="nucleotide sequence ID" value="NZ_CP029189.1"/>
</dbReference>
<dbReference type="Gene3D" id="1.10.510.10">
    <property type="entry name" value="Transferase(Phosphotransferase) domain 1"/>
    <property type="match status" value="1"/>
</dbReference>
<keyword evidence="1" id="KW-0808">Transferase</keyword>
<dbReference type="PROSITE" id="PS00107">
    <property type="entry name" value="PROTEIN_KINASE_ATP"/>
    <property type="match status" value="1"/>
</dbReference>
<feature type="compositionally biased region" description="Pro residues" evidence="6">
    <location>
        <begin position="313"/>
        <end position="332"/>
    </location>
</feature>
<keyword evidence="8" id="KW-0723">Serine/threonine-protein kinase</keyword>
<dbReference type="InterPro" id="IPR011009">
    <property type="entry name" value="Kinase-like_dom_sf"/>
</dbReference>
<dbReference type="Gene3D" id="3.30.200.20">
    <property type="entry name" value="Phosphorylase Kinase, domain 1"/>
    <property type="match status" value="1"/>
</dbReference>
<dbReference type="CDD" id="cd14014">
    <property type="entry name" value="STKc_PknB_like"/>
    <property type="match status" value="1"/>
</dbReference>
<evidence type="ECO:0000256" key="1">
    <source>
        <dbReference type="ARBA" id="ARBA00022679"/>
    </source>
</evidence>
<proteinExistence type="predicted"/>
<dbReference type="PROSITE" id="PS00108">
    <property type="entry name" value="PROTEIN_KINASE_ST"/>
    <property type="match status" value="1"/>
</dbReference>
<dbReference type="OrthoDB" id="9762169at2"/>
<keyword evidence="2 5" id="KW-0547">Nucleotide-binding</keyword>
<dbReference type="AlphaFoldDB" id="A0A5P2DHB6"/>
<evidence type="ECO:0000259" key="7">
    <source>
        <dbReference type="PROSITE" id="PS50011"/>
    </source>
</evidence>
<keyword evidence="4 5" id="KW-0067">ATP-binding</keyword>
<dbReference type="GO" id="GO:0005524">
    <property type="term" value="F:ATP binding"/>
    <property type="evidence" value="ECO:0007669"/>
    <property type="project" value="UniProtKB-UniRule"/>
</dbReference>
<feature type="region of interest" description="Disordered" evidence="6">
    <location>
        <begin position="313"/>
        <end position="386"/>
    </location>
</feature>
<dbReference type="Pfam" id="PF00069">
    <property type="entry name" value="Pkinase"/>
    <property type="match status" value="1"/>
</dbReference>
<name>A0A5P2DHB6_STRVZ</name>
<feature type="compositionally biased region" description="Low complexity" evidence="6">
    <location>
        <begin position="340"/>
        <end position="353"/>
    </location>
</feature>
<evidence type="ECO:0000256" key="3">
    <source>
        <dbReference type="ARBA" id="ARBA00022777"/>
    </source>
</evidence>
<feature type="binding site" evidence="5">
    <location>
        <position position="43"/>
    </location>
    <ligand>
        <name>ATP</name>
        <dbReference type="ChEBI" id="CHEBI:30616"/>
    </ligand>
</feature>
<evidence type="ECO:0000256" key="4">
    <source>
        <dbReference type="ARBA" id="ARBA00022840"/>
    </source>
</evidence>
<dbReference type="InterPro" id="IPR000719">
    <property type="entry name" value="Prot_kinase_dom"/>
</dbReference>
<dbReference type="EMBL" id="CP029189">
    <property type="protein sequence ID" value="QES54496.1"/>
    <property type="molecule type" value="Genomic_DNA"/>
</dbReference>
<dbReference type="InterPro" id="IPR017441">
    <property type="entry name" value="Protein_kinase_ATP_BS"/>
</dbReference>
<dbReference type="PANTHER" id="PTHR43289:SF34">
    <property type="entry name" value="SERINE_THREONINE-PROTEIN KINASE YBDM-RELATED"/>
    <property type="match status" value="1"/>
</dbReference>
<dbReference type="SMART" id="SM00220">
    <property type="entry name" value="S_TKc"/>
    <property type="match status" value="1"/>
</dbReference>
<evidence type="ECO:0000256" key="2">
    <source>
        <dbReference type="ARBA" id="ARBA00022741"/>
    </source>
</evidence>
<feature type="compositionally biased region" description="Pro residues" evidence="6">
    <location>
        <begin position="361"/>
        <end position="373"/>
    </location>
</feature>
<dbReference type="GO" id="GO:0004674">
    <property type="term" value="F:protein serine/threonine kinase activity"/>
    <property type="evidence" value="ECO:0007669"/>
    <property type="project" value="UniProtKB-KW"/>
</dbReference>
<accession>A0A5P2DHB6</accession>
<evidence type="ECO:0000313" key="9">
    <source>
        <dbReference type="Proteomes" id="UP000324101"/>
    </source>
</evidence>
<evidence type="ECO:0000256" key="5">
    <source>
        <dbReference type="PROSITE-ProRule" id="PRU10141"/>
    </source>
</evidence>
<feature type="domain" description="Protein kinase" evidence="7">
    <location>
        <begin position="15"/>
        <end position="272"/>
    </location>
</feature>
<keyword evidence="3 8" id="KW-0418">Kinase</keyword>
<organism evidence="8 9">
    <name type="scientific">Streptomyces venezuelae</name>
    <dbReference type="NCBI Taxonomy" id="54571"/>
    <lineage>
        <taxon>Bacteria</taxon>
        <taxon>Bacillati</taxon>
        <taxon>Actinomycetota</taxon>
        <taxon>Actinomycetes</taxon>
        <taxon>Kitasatosporales</taxon>
        <taxon>Streptomycetaceae</taxon>
        <taxon>Streptomyces</taxon>
    </lineage>
</organism>
<dbReference type="InterPro" id="IPR008271">
    <property type="entry name" value="Ser/Thr_kinase_AS"/>
</dbReference>
<dbReference type="SUPFAM" id="SSF56112">
    <property type="entry name" value="Protein kinase-like (PK-like)"/>
    <property type="match status" value="1"/>
</dbReference>
<gene>
    <name evidence="8" type="ORF">DEJ51_09815</name>
</gene>
<dbReference type="Proteomes" id="UP000324101">
    <property type="component" value="Chromosome"/>
</dbReference>
<evidence type="ECO:0000256" key="6">
    <source>
        <dbReference type="SAM" id="MobiDB-lite"/>
    </source>
</evidence>
<protein>
    <submittedName>
        <fullName evidence="8">Serine/threonine protein kinase</fullName>
    </submittedName>
</protein>
<evidence type="ECO:0000313" key="8">
    <source>
        <dbReference type="EMBL" id="QES54496.1"/>
    </source>
</evidence>
<dbReference type="PROSITE" id="PS50011">
    <property type="entry name" value="PROTEIN_KINASE_DOM"/>
    <property type="match status" value="1"/>
</dbReference>
<sequence length="562" mass="58166">MEHMGPSGPTHVGPFKVAGVLGQGGMGRVLLCAGPDGRLVAVKQVLAHFADDEGFRARFRREVAASRKVSGAYTAAVMDADPDAPTPWLASVFVAGPSLGAVVKTDGVLDEPVVHRLAAGLASALAEIHRAGLIHRDLKPDNVLLTDDGVRVIDLGIARATDAGVEGDTGLTRTGWVIGSPSFMSPEQAESKPLTPASDVFSLGSMLVMAFTGSSPFAGTSTLQTLYDVVHSTPDLSAVPDGLRGIVERCLAKDPAARPTPAQLLGLLGPVAPAGRQWPDAVYRMLAAQRVDIDRLLSGGTATVAVPSDALPVPVPVPEPVPEPGRAPVPEPAPEREQVPEAGAAVSAVSAVERAAEATRPAPPVIPPRPSGPPTEASPTPPRKRSRTVALVAAGVLVATGAGVGAYALDRVAEGSDPAAYADVPACPEATRKIPLAGRESREDYHSASDNQAHTMCSWYDVAARRTALVRWDVKRGRDDVANAKLQQTGFAADAATGRRVSNLGFGDGAFWKTADTDQACVLFVRSGNLVVSVDVYHPGACEQKAKEVAKAALAAVPAKSG</sequence>